<evidence type="ECO:0000256" key="2">
    <source>
        <dbReference type="ARBA" id="ARBA00022737"/>
    </source>
</evidence>
<keyword evidence="1 5" id="KW-0853">WD repeat</keyword>
<dbReference type="OrthoDB" id="7668193at2759"/>
<dbReference type="FunCoup" id="S8F8D2">
    <property type="interactions" value="167"/>
</dbReference>
<comment type="similarity">
    <text evidence="3">Belongs to the WD repeat ASA1 family.</text>
</comment>
<dbReference type="Gene3D" id="2.130.10.10">
    <property type="entry name" value="YVTN repeat-like/Quinoprotein amine dehydrogenase"/>
    <property type="match status" value="2"/>
</dbReference>
<dbReference type="PANTHER" id="PTHR19854">
    <property type="entry name" value="TRANSDUCIN BETA-LIKE 3"/>
    <property type="match status" value="1"/>
</dbReference>
<gene>
    <name evidence="7" type="ORF">FOMPIDRAFT_150161</name>
</gene>
<sequence>MPSHPPPPSPAHILRTHSAAVRVLAFSDDNERLYSGDAEGTVVVTNTRSLRPLAVWKAHTDGLLGIQEWEGQIITHARDNKLHVWERVLEPAAALGHAASLSLPTPPLCYSMDVNALNYCRFSLMPLAESARNDERRALIALPNLVESSFADIWALPSQKRIHAAVGKAGQPDGPSLDGRGSSATGIIMSLHLYEASHPHTSSPGGLRLLSAYENGAVTCRAYTRTDKVVSVEGIGWSSLWSVRLHVESVMAMTMSRNNSLALTVSADHLIGRYDIKAIEEENADCKTVCTVHKTRHPGNGSVAIYDDGRMCAVGGWDGRIRLYSTRSMKSLGTLEYHKQSCQAVTFARRHAPSVAESSTVADGTDDDMDEREKAERGRWLAAGGQDQRVSLWALMDFGGSRA</sequence>
<dbReference type="InParanoid" id="S8F8D2"/>
<evidence type="ECO:0000256" key="4">
    <source>
        <dbReference type="ARBA" id="ARBA00040563"/>
    </source>
</evidence>
<dbReference type="PROSITE" id="PS50082">
    <property type="entry name" value="WD_REPEATS_2"/>
    <property type="match status" value="1"/>
</dbReference>
<dbReference type="EMBL" id="KE504217">
    <property type="protein sequence ID" value="EPS95024.1"/>
    <property type="molecule type" value="Genomic_DNA"/>
</dbReference>
<evidence type="ECO:0000256" key="3">
    <source>
        <dbReference type="ARBA" id="ARBA00037931"/>
    </source>
</evidence>
<dbReference type="InterPro" id="IPR036322">
    <property type="entry name" value="WD40_repeat_dom_sf"/>
</dbReference>
<feature type="repeat" description="WD" evidence="5">
    <location>
        <begin position="14"/>
        <end position="55"/>
    </location>
</feature>
<accession>S8F8D2</accession>
<evidence type="ECO:0000313" key="8">
    <source>
        <dbReference type="Proteomes" id="UP000015241"/>
    </source>
</evidence>
<name>S8F8D2_FOMSC</name>
<reference evidence="7 8" key="1">
    <citation type="journal article" date="2012" name="Science">
        <title>The Paleozoic origin of enzymatic lignin decomposition reconstructed from 31 fungal genomes.</title>
        <authorList>
            <person name="Floudas D."/>
            <person name="Binder M."/>
            <person name="Riley R."/>
            <person name="Barry K."/>
            <person name="Blanchette R.A."/>
            <person name="Henrissat B."/>
            <person name="Martinez A.T."/>
            <person name="Otillar R."/>
            <person name="Spatafora J.W."/>
            <person name="Yadav J.S."/>
            <person name="Aerts A."/>
            <person name="Benoit I."/>
            <person name="Boyd A."/>
            <person name="Carlson A."/>
            <person name="Copeland A."/>
            <person name="Coutinho P.M."/>
            <person name="de Vries R.P."/>
            <person name="Ferreira P."/>
            <person name="Findley K."/>
            <person name="Foster B."/>
            <person name="Gaskell J."/>
            <person name="Glotzer D."/>
            <person name="Gorecki P."/>
            <person name="Heitman J."/>
            <person name="Hesse C."/>
            <person name="Hori C."/>
            <person name="Igarashi K."/>
            <person name="Jurgens J.A."/>
            <person name="Kallen N."/>
            <person name="Kersten P."/>
            <person name="Kohler A."/>
            <person name="Kuees U."/>
            <person name="Kumar T.K.A."/>
            <person name="Kuo A."/>
            <person name="LaButti K."/>
            <person name="Larrondo L.F."/>
            <person name="Lindquist E."/>
            <person name="Ling A."/>
            <person name="Lombard V."/>
            <person name="Lucas S."/>
            <person name="Lundell T."/>
            <person name="Martin R."/>
            <person name="McLaughlin D.J."/>
            <person name="Morgenstern I."/>
            <person name="Morin E."/>
            <person name="Murat C."/>
            <person name="Nagy L.G."/>
            <person name="Nolan M."/>
            <person name="Ohm R.A."/>
            <person name="Patyshakuliyeva A."/>
            <person name="Rokas A."/>
            <person name="Ruiz-Duenas F.J."/>
            <person name="Sabat G."/>
            <person name="Salamov A."/>
            <person name="Samejima M."/>
            <person name="Schmutz J."/>
            <person name="Slot J.C."/>
            <person name="St John F."/>
            <person name="Stenlid J."/>
            <person name="Sun H."/>
            <person name="Sun S."/>
            <person name="Syed K."/>
            <person name="Tsang A."/>
            <person name="Wiebenga A."/>
            <person name="Young D."/>
            <person name="Pisabarro A."/>
            <person name="Eastwood D.C."/>
            <person name="Martin F."/>
            <person name="Cullen D."/>
            <person name="Grigoriev I.V."/>
            <person name="Hibbett D.S."/>
        </authorList>
    </citation>
    <scope>NUCLEOTIDE SEQUENCE</scope>
    <source>
        <strain evidence="8">FP-58527</strain>
    </source>
</reference>
<protein>
    <recommendedName>
        <fullName evidence="4">ASTRA-associated protein 1</fullName>
    </recommendedName>
</protein>
<dbReference type="PANTHER" id="PTHR19854:SF1">
    <property type="entry name" value="GUANINE NUCLEOTIDE-BINDING PROTEIN SUBUNIT BETA-LIKE PROTEIN 1"/>
    <property type="match status" value="1"/>
</dbReference>
<evidence type="ECO:0000256" key="5">
    <source>
        <dbReference type="PROSITE-ProRule" id="PRU00221"/>
    </source>
</evidence>
<evidence type="ECO:0000313" key="7">
    <source>
        <dbReference type="EMBL" id="EPS95024.1"/>
    </source>
</evidence>
<feature type="region of interest" description="Disordered" evidence="6">
    <location>
        <begin position="355"/>
        <end position="375"/>
    </location>
</feature>
<dbReference type="eggNOG" id="KOG0322">
    <property type="taxonomic scope" value="Eukaryota"/>
</dbReference>
<dbReference type="Pfam" id="PF00400">
    <property type="entry name" value="WD40"/>
    <property type="match status" value="2"/>
</dbReference>
<dbReference type="SMART" id="SM00320">
    <property type="entry name" value="WD40"/>
    <property type="match status" value="5"/>
</dbReference>
<keyword evidence="2" id="KW-0677">Repeat</keyword>
<dbReference type="STRING" id="743788.S8F8D2"/>
<dbReference type="HOGENOM" id="CLU_041940_0_2_1"/>
<dbReference type="InterPro" id="IPR001680">
    <property type="entry name" value="WD40_rpt"/>
</dbReference>
<dbReference type="SUPFAM" id="SSF50978">
    <property type="entry name" value="WD40 repeat-like"/>
    <property type="match status" value="1"/>
</dbReference>
<evidence type="ECO:0000256" key="6">
    <source>
        <dbReference type="SAM" id="MobiDB-lite"/>
    </source>
</evidence>
<proteinExistence type="inferred from homology"/>
<keyword evidence="8" id="KW-1185">Reference proteome</keyword>
<dbReference type="Proteomes" id="UP000015241">
    <property type="component" value="Unassembled WGS sequence"/>
</dbReference>
<dbReference type="AlphaFoldDB" id="S8F8D2"/>
<dbReference type="InterPro" id="IPR015943">
    <property type="entry name" value="WD40/YVTN_repeat-like_dom_sf"/>
</dbReference>
<organism evidence="7 8">
    <name type="scientific">Fomitopsis schrenkii</name>
    <name type="common">Brown rot fungus</name>
    <dbReference type="NCBI Taxonomy" id="2126942"/>
    <lineage>
        <taxon>Eukaryota</taxon>
        <taxon>Fungi</taxon>
        <taxon>Dikarya</taxon>
        <taxon>Basidiomycota</taxon>
        <taxon>Agaricomycotina</taxon>
        <taxon>Agaricomycetes</taxon>
        <taxon>Polyporales</taxon>
        <taxon>Fomitopsis</taxon>
    </lineage>
</organism>
<evidence type="ECO:0000256" key="1">
    <source>
        <dbReference type="ARBA" id="ARBA00022574"/>
    </source>
</evidence>